<feature type="transmembrane region" description="Helical" evidence="2">
    <location>
        <begin position="49"/>
        <end position="68"/>
    </location>
</feature>
<dbReference type="EMBL" id="OU900106">
    <property type="protein sequence ID" value="CAG9857320.1"/>
    <property type="molecule type" value="Genomic_DNA"/>
</dbReference>
<keyword evidence="2" id="KW-0812">Transmembrane</keyword>
<dbReference type="PANTHER" id="PTHR28474">
    <property type="entry name" value="TRANSMEMBRANE PROTEIN 72"/>
    <property type="match status" value="1"/>
</dbReference>
<evidence type="ECO:0000313" key="3">
    <source>
        <dbReference type="EMBL" id="CAG9857320.1"/>
    </source>
</evidence>
<evidence type="ECO:0000256" key="1">
    <source>
        <dbReference type="SAM" id="MobiDB-lite"/>
    </source>
</evidence>
<dbReference type="Pfam" id="PF16054">
    <property type="entry name" value="TMEM72"/>
    <property type="match status" value="1"/>
</dbReference>
<feature type="transmembrane region" description="Helical" evidence="2">
    <location>
        <begin position="110"/>
        <end position="131"/>
    </location>
</feature>
<gene>
    <name evidence="3" type="ORF">PHYEVI_LOCUS3725</name>
</gene>
<proteinExistence type="predicted"/>
<evidence type="ECO:0000256" key="2">
    <source>
        <dbReference type="SAM" id="Phobius"/>
    </source>
</evidence>
<dbReference type="Proteomes" id="UP001153712">
    <property type="component" value="Chromosome 13"/>
</dbReference>
<keyword evidence="2" id="KW-1133">Transmembrane helix</keyword>
<evidence type="ECO:0000313" key="4">
    <source>
        <dbReference type="Proteomes" id="UP001153712"/>
    </source>
</evidence>
<protein>
    <submittedName>
        <fullName evidence="3">Uncharacterized protein</fullName>
    </submittedName>
</protein>
<reference evidence="3" key="1">
    <citation type="submission" date="2022-01" db="EMBL/GenBank/DDBJ databases">
        <authorList>
            <person name="King R."/>
        </authorList>
    </citation>
    <scope>NUCLEOTIDE SEQUENCE</scope>
</reference>
<keyword evidence="4" id="KW-1185">Reference proteome</keyword>
<accession>A0A9N9XPT0</accession>
<keyword evidence="2" id="KW-0472">Membrane</keyword>
<sequence length="192" mass="21514">MGASGEGAKGDIGRPFRGSSGRTPKTAKPRSRIPLCDPGNFVTRRPKGCSMFVLIAEITWVATVFLQLCVRHDHRLWKYWTGVTWFSDWKKSLVYVPMSVIPVLRPHGLWLAYLAGGQLLALALCHFLLTFRTKKKTRRRNKGRLLQDADSFESSKFEEITECLDDGLPEPMPGSSHSLSGGLVEREAVLEI</sequence>
<dbReference type="AlphaFoldDB" id="A0A9N9XPT0"/>
<dbReference type="OrthoDB" id="5946061at2759"/>
<dbReference type="PANTHER" id="PTHR28474:SF1">
    <property type="entry name" value="TRANSMEMBRANE PROTEIN 72"/>
    <property type="match status" value="1"/>
</dbReference>
<feature type="region of interest" description="Disordered" evidence="1">
    <location>
        <begin position="1"/>
        <end position="32"/>
    </location>
</feature>
<name>A0A9N9XPT0_PHYSR</name>
<dbReference type="InterPro" id="IPR032055">
    <property type="entry name" value="TMEM72"/>
</dbReference>
<organism evidence="3 4">
    <name type="scientific">Phyllotreta striolata</name>
    <name type="common">Striped flea beetle</name>
    <name type="synonym">Crioceris striolata</name>
    <dbReference type="NCBI Taxonomy" id="444603"/>
    <lineage>
        <taxon>Eukaryota</taxon>
        <taxon>Metazoa</taxon>
        <taxon>Ecdysozoa</taxon>
        <taxon>Arthropoda</taxon>
        <taxon>Hexapoda</taxon>
        <taxon>Insecta</taxon>
        <taxon>Pterygota</taxon>
        <taxon>Neoptera</taxon>
        <taxon>Endopterygota</taxon>
        <taxon>Coleoptera</taxon>
        <taxon>Polyphaga</taxon>
        <taxon>Cucujiformia</taxon>
        <taxon>Chrysomeloidea</taxon>
        <taxon>Chrysomelidae</taxon>
        <taxon>Galerucinae</taxon>
        <taxon>Alticini</taxon>
        <taxon>Phyllotreta</taxon>
    </lineage>
</organism>